<dbReference type="SUPFAM" id="SSF49464">
    <property type="entry name" value="Carboxypeptidase regulatory domain-like"/>
    <property type="match status" value="1"/>
</dbReference>
<evidence type="ECO:0000313" key="3">
    <source>
        <dbReference type="EMBL" id="EHO66034.1"/>
    </source>
</evidence>
<feature type="domain" description="CARDB" evidence="2">
    <location>
        <begin position="575"/>
        <end position="646"/>
    </location>
</feature>
<dbReference type="InterPro" id="IPR008969">
    <property type="entry name" value="CarboxyPept-like_regulatory"/>
</dbReference>
<dbReference type="STRING" id="883158.HMPREF9140_02044"/>
<dbReference type="EMBL" id="AGWK01000059">
    <property type="protein sequence ID" value="EHO66034.1"/>
    <property type="molecule type" value="Genomic_DNA"/>
</dbReference>
<evidence type="ECO:0000259" key="2">
    <source>
        <dbReference type="Pfam" id="PF07705"/>
    </source>
</evidence>
<keyword evidence="4" id="KW-1185">Reference proteome</keyword>
<accession>H1Q556</accession>
<evidence type="ECO:0000256" key="1">
    <source>
        <dbReference type="SAM" id="SignalP"/>
    </source>
</evidence>
<dbReference type="eggNOG" id="ENOG50341DD">
    <property type="taxonomic scope" value="Bacteria"/>
</dbReference>
<organism evidence="3 4">
    <name type="scientific">Prevotella micans F0438</name>
    <dbReference type="NCBI Taxonomy" id="883158"/>
    <lineage>
        <taxon>Bacteria</taxon>
        <taxon>Pseudomonadati</taxon>
        <taxon>Bacteroidota</taxon>
        <taxon>Bacteroidia</taxon>
        <taxon>Bacteroidales</taxon>
        <taxon>Prevotellaceae</taxon>
        <taxon>Prevotella</taxon>
    </lineage>
</organism>
<dbReference type="InterPro" id="IPR013783">
    <property type="entry name" value="Ig-like_fold"/>
</dbReference>
<dbReference type="PATRIC" id="fig|883158.3.peg.2046"/>
<dbReference type="Gene3D" id="2.60.40.10">
    <property type="entry name" value="Immunoglobulins"/>
    <property type="match status" value="2"/>
</dbReference>
<dbReference type="InterPro" id="IPR011635">
    <property type="entry name" value="CARDB"/>
</dbReference>
<dbReference type="Pfam" id="PF07705">
    <property type="entry name" value="CARDB"/>
    <property type="match status" value="1"/>
</dbReference>
<dbReference type="Gene3D" id="2.60.40.1120">
    <property type="entry name" value="Carboxypeptidase-like, regulatory domain"/>
    <property type="match status" value="1"/>
</dbReference>
<gene>
    <name evidence="3" type="ORF">HMPREF9140_02044</name>
</gene>
<comment type="caution">
    <text evidence="3">The sequence shown here is derived from an EMBL/GenBank/DDBJ whole genome shotgun (WGS) entry which is preliminary data.</text>
</comment>
<proteinExistence type="predicted"/>
<dbReference type="Proteomes" id="UP000016023">
    <property type="component" value="Unassembled WGS sequence"/>
</dbReference>
<dbReference type="AlphaFoldDB" id="H1Q556"/>
<feature type="chain" id="PRO_5003553838" description="CARDB domain-containing protein" evidence="1">
    <location>
        <begin position="24"/>
        <end position="1127"/>
    </location>
</feature>
<protein>
    <recommendedName>
        <fullName evidence="2">CARDB domain-containing protein</fullName>
    </recommendedName>
</protein>
<dbReference type="HOGENOM" id="CLU_279493_0_0_10"/>
<dbReference type="RefSeq" id="WP_006953776.1">
    <property type="nucleotide sequence ID" value="NZ_JH594523.1"/>
</dbReference>
<reference evidence="3 4" key="1">
    <citation type="submission" date="2011-12" db="EMBL/GenBank/DDBJ databases">
        <title>The Genome Sequence of Prevotella micans F0438.</title>
        <authorList>
            <consortium name="The Broad Institute Genome Sequencing Platform"/>
            <person name="Earl A."/>
            <person name="Ward D."/>
            <person name="Feldgarden M."/>
            <person name="Gevers D."/>
            <person name="Izard J."/>
            <person name="Baranova O.V."/>
            <person name="Blanton J.M."/>
            <person name="Wade W.G."/>
            <person name="Dewhirst F.E."/>
            <person name="Young S.K."/>
            <person name="Zeng Q."/>
            <person name="Gargeya S."/>
            <person name="Fitzgerald M."/>
            <person name="Haas B."/>
            <person name="Abouelleil A."/>
            <person name="Alvarado L."/>
            <person name="Arachchi H.M."/>
            <person name="Berlin A."/>
            <person name="Chapman S.B."/>
            <person name="Gearin G."/>
            <person name="Goldberg J."/>
            <person name="Griggs A."/>
            <person name="Gujja S."/>
            <person name="Hansen M."/>
            <person name="Heiman D."/>
            <person name="Howarth C."/>
            <person name="Larimer J."/>
            <person name="Lui A."/>
            <person name="MacDonald P.J.P."/>
            <person name="McCowen C."/>
            <person name="Montmayeur A."/>
            <person name="Murphy C."/>
            <person name="Neiman D."/>
            <person name="Pearson M."/>
            <person name="Priest M."/>
            <person name="Roberts A."/>
            <person name="Saif S."/>
            <person name="Shea T."/>
            <person name="Sisk P."/>
            <person name="Stolte C."/>
            <person name="Sykes S."/>
            <person name="Wortman J."/>
            <person name="Nusbaum C."/>
            <person name="Birren B."/>
        </authorList>
    </citation>
    <scope>NUCLEOTIDE SEQUENCE [LARGE SCALE GENOMIC DNA]</scope>
    <source>
        <strain evidence="3 4">F0438</strain>
    </source>
</reference>
<keyword evidence="1" id="KW-0732">Signal</keyword>
<dbReference type="Pfam" id="PF13620">
    <property type="entry name" value="CarboxypepD_reg"/>
    <property type="match status" value="1"/>
</dbReference>
<name>H1Q556_9BACT</name>
<evidence type="ECO:0000313" key="4">
    <source>
        <dbReference type="Proteomes" id="UP000016023"/>
    </source>
</evidence>
<feature type="signal peptide" evidence="1">
    <location>
        <begin position="1"/>
        <end position="23"/>
    </location>
</feature>
<sequence length="1127" mass="122449">MKNRTKLFVLPIMILWSTITANADVYKLDFNTVISTTNHDFKVADGWGHIVDGYIDYEDGEIYYVKYSYSATDGIDGSGALKVGDQTAVGSGSSWETGPTTDLLVTPKITGKASIYVKQTSSSGTVKFYTVTREGDKYKRGAQISIILPTLSCTDYVKVELPAQTGAYVGIYGSNVIFDNFEAESIESLQVKALTIQSAVCLNKSTTDCRPDGKFPIAFTVKIKNSGNVDLHPGDEGFSISVLNHSLADTVVFTVPIGETLQAEQTVTVDVSGEVPYADFSKRGRYDVKENISGSTKFGAWIDPVPYAPKMSLRDKDGIEAGGKTFAFGMINQPKNLPLIIRNSGAAPLKVTGISLPEHFSSSLEAPFTMAAHLDTTLVITLKTDIPGIFGGQITINGEDVQPVSATLSGTVIDPTKFFVTFEDKKLPTGSIAETNWTVEQHDYASSTNAYFLSNSVANEETKFITPLLKVAQDEKFSVDVAKVRYSSNESFLNIYYSPDRKTWTLARAVDNSELSSKRASVAPYYNSELCTFIIDNIPAGQYYIGFGAGYSAIDNIYGFEPVPVKHDWMLVGAKLPTSGSVNHAYTATATLRNINARAEETDSYKATLYVDGKTVAKAPAVELAAGTTTEFRFFYTPTTVGSHRICIEFSNEGDGYFLRTDTVEMTISPETGSQTITVGETEGTINSSPLSLNYKQSETESIYTAEQLGLTAGDKITSMVWRGYKTTDNLTTHLEVLIGNTAETSVPVDLTTVTEINREGMTKVYDADYTFLKKGSDTDLTDLLAIKLTEPFEYTGGSLRIIVKSSATQYRQANFEKSTVLTGQCYGRQHDTNLDGASFVAKPLPVIVLGKLLKPAQISGTITSKGKPVPNAMLTLMSGDVKYSSKTNATGRYSVDIVQTALSYSLSTSADGYADYSSANLLFKKDSVLNIELSETSITVSINSTGWTAFSSTRAIDFSTISTLKAYIVTKADDATATLKRVEIVPAYTAVLLRGAEGSYELQPISEAIAPAVNILQNTVDAPFTVGDAEFGKAYALGTDNGITCFVRCAKDSTILRRSGYLLFNIAPTTNLFTLDYMTDATEHPISHYEGISLDPRKPMYNLSGQRVGPTYRGIVIQHGKKFINK</sequence>